<keyword evidence="7 9" id="KW-0143">Chaperone</keyword>
<dbReference type="SUPFAM" id="SSF48592">
    <property type="entry name" value="GroEL equatorial domain-like"/>
    <property type="match status" value="1"/>
</dbReference>
<dbReference type="NCBIfam" id="TIGR02347">
    <property type="entry name" value="chap_CCT_zeta"/>
    <property type="match status" value="1"/>
</dbReference>
<dbReference type="GO" id="GO:0140662">
    <property type="term" value="F:ATP-dependent protein folding chaperone"/>
    <property type="evidence" value="ECO:0007669"/>
    <property type="project" value="InterPro"/>
</dbReference>
<dbReference type="Gene3D" id="1.10.560.10">
    <property type="entry name" value="GroEL-like equatorial domain"/>
    <property type="match status" value="1"/>
</dbReference>
<dbReference type="AlphaFoldDB" id="A0AAE1QRE5"/>
<dbReference type="FunFam" id="3.50.7.10:FF:000004">
    <property type="entry name" value="T-complex protein 1 subunit zeta"/>
    <property type="match status" value="1"/>
</dbReference>
<dbReference type="GO" id="GO:0005524">
    <property type="term" value="F:ATP binding"/>
    <property type="evidence" value="ECO:0007669"/>
    <property type="project" value="UniProtKB-KW"/>
</dbReference>
<dbReference type="Gene3D" id="3.30.260.10">
    <property type="entry name" value="TCP-1-like chaperonin intermediate domain"/>
    <property type="match status" value="1"/>
</dbReference>
<dbReference type="Proteomes" id="UP001291623">
    <property type="component" value="Unassembled WGS sequence"/>
</dbReference>
<dbReference type="EMBL" id="JAVYJV010000037">
    <property type="protein sequence ID" value="KAK4337338.1"/>
    <property type="molecule type" value="Genomic_DNA"/>
</dbReference>
<dbReference type="InterPro" id="IPR053374">
    <property type="entry name" value="TCP-1_chaperonin"/>
</dbReference>
<keyword evidence="6 9" id="KW-0067">ATP-binding</keyword>
<dbReference type="GO" id="GO:0016887">
    <property type="term" value="F:ATP hydrolysis activity"/>
    <property type="evidence" value="ECO:0007669"/>
    <property type="project" value="InterPro"/>
</dbReference>
<dbReference type="InterPro" id="IPR027413">
    <property type="entry name" value="GROEL-like_equatorial_sf"/>
</dbReference>
<evidence type="ECO:0000256" key="8">
    <source>
        <dbReference type="ARBA" id="ARBA00024677"/>
    </source>
</evidence>
<reference evidence="10" key="1">
    <citation type="submission" date="2023-12" db="EMBL/GenBank/DDBJ databases">
        <title>Genome assembly of Anisodus tanguticus.</title>
        <authorList>
            <person name="Wang Y.-J."/>
        </authorList>
    </citation>
    <scope>NUCLEOTIDE SEQUENCE</scope>
    <source>
        <strain evidence="10">KB-2021</strain>
        <tissue evidence="10">Leaf</tissue>
    </source>
</reference>
<evidence type="ECO:0000256" key="1">
    <source>
        <dbReference type="ARBA" id="ARBA00004496"/>
    </source>
</evidence>
<evidence type="ECO:0000313" key="10">
    <source>
        <dbReference type="EMBL" id="KAK4337338.1"/>
    </source>
</evidence>
<evidence type="ECO:0000256" key="4">
    <source>
        <dbReference type="ARBA" id="ARBA00022490"/>
    </source>
</evidence>
<sequence length="533" mass="58467">MSSIQLLNPKADVSRHSQALSININGARGLQDVLKTNLGPKGTYKMLISGAGDIKITKDGNVLLHEMQIQHPTANLIAKASTAQNDQTGDGTTSTVLLIGELLRQAEIHISDGLHPRVVTDGFDLAKKKALEVLNKFKISQKEYNKEVLLNVSKTALKTKTSRKLADQLAEICVEAVNIIKDDSNKVDLHMIEIMQMQHRSENDSQLIRGLVLDHGARHPDMKKSVTNAFILTCNVSLEYEKTTVNAGFFYKTAEEREKLVSAEREFIDRRVQKIIDLKKAVCTDSSKNFVVINQQGIDPASLDMLAKAGIVAIRRAKRRNMERLTLACGGQPVNSFENLNASVLGYAGQVYEYVLGEEKFTFIEDVKDPKSATILLKAPTKFALNQLKDSIYDGLRAIKNVLSDQSVVPGAGAFEIAAYHELTKYEQTIKGKARIGVRAFADALLIIPKTLASNAGYDAQDAMVKLLAEKDSQVPVGINLETGDAADAEVLGVYDNFVVKQQLLESCNMIACNLLLVDEMMKAGLTSLKGPE</sequence>
<comment type="function">
    <text evidence="8">Molecular chaperone; assists the folding of proteins upon ATP hydrolysis. Known to play a role, in vitro, in the folding of actin and tubulin.</text>
</comment>
<dbReference type="PROSITE" id="PS00750">
    <property type="entry name" value="TCP1_1"/>
    <property type="match status" value="1"/>
</dbReference>
<evidence type="ECO:0000256" key="5">
    <source>
        <dbReference type="ARBA" id="ARBA00022741"/>
    </source>
</evidence>
<evidence type="ECO:0000256" key="2">
    <source>
        <dbReference type="ARBA" id="ARBA00008020"/>
    </source>
</evidence>
<dbReference type="GO" id="GO:0005737">
    <property type="term" value="C:cytoplasm"/>
    <property type="evidence" value="ECO:0007669"/>
    <property type="project" value="UniProtKB-SubCell"/>
</dbReference>
<dbReference type="FunFam" id="1.10.560.10:FF:000058">
    <property type="entry name" value="T-complex protein 1 subunit zeta"/>
    <property type="match status" value="1"/>
</dbReference>
<dbReference type="PROSITE" id="PS00751">
    <property type="entry name" value="TCP1_2"/>
    <property type="match status" value="1"/>
</dbReference>
<dbReference type="InterPro" id="IPR027409">
    <property type="entry name" value="GroEL-like_apical_dom_sf"/>
</dbReference>
<dbReference type="Gene3D" id="3.50.7.10">
    <property type="entry name" value="GroEL"/>
    <property type="match status" value="1"/>
</dbReference>
<proteinExistence type="inferred from homology"/>
<dbReference type="InterPro" id="IPR012722">
    <property type="entry name" value="Chap_CCT_zeta"/>
</dbReference>
<dbReference type="FunFam" id="1.10.560.10:FF:000038">
    <property type="entry name" value="Chaperonin containing TCP1 subunit 6B"/>
    <property type="match status" value="1"/>
</dbReference>
<keyword evidence="5 9" id="KW-0547">Nucleotide-binding</keyword>
<dbReference type="InterPro" id="IPR002423">
    <property type="entry name" value="Cpn60/GroEL/TCP-1"/>
</dbReference>
<name>A0AAE1QRE5_9SOLA</name>
<dbReference type="InterPro" id="IPR017998">
    <property type="entry name" value="Chaperone_TCP-1"/>
</dbReference>
<evidence type="ECO:0000256" key="6">
    <source>
        <dbReference type="ARBA" id="ARBA00022840"/>
    </source>
</evidence>
<comment type="subunit">
    <text evidence="3">Heterooligomeric complex of about 850 to 900 kDa that forms two stacked rings, 12 to 16 nm in diameter.</text>
</comment>
<dbReference type="PANTHER" id="PTHR11353">
    <property type="entry name" value="CHAPERONIN"/>
    <property type="match status" value="1"/>
</dbReference>
<protein>
    <recommendedName>
        <fullName evidence="12">T-complex protein 1 subunit zeta</fullName>
    </recommendedName>
</protein>
<dbReference type="CDD" id="cd03342">
    <property type="entry name" value="TCP1_zeta"/>
    <property type="match status" value="1"/>
</dbReference>
<comment type="caution">
    <text evidence="10">The sequence shown here is derived from an EMBL/GenBank/DDBJ whole genome shotgun (WGS) entry which is preliminary data.</text>
</comment>
<dbReference type="SUPFAM" id="SSF52029">
    <property type="entry name" value="GroEL apical domain-like"/>
    <property type="match status" value="1"/>
</dbReference>
<evidence type="ECO:0008006" key="12">
    <source>
        <dbReference type="Google" id="ProtNLM"/>
    </source>
</evidence>
<comment type="similarity">
    <text evidence="2 9">Belongs to the TCP-1 chaperonin family.</text>
</comment>
<dbReference type="InterPro" id="IPR002194">
    <property type="entry name" value="Chaperonin_TCP-1_CS"/>
</dbReference>
<keyword evidence="11" id="KW-1185">Reference proteome</keyword>
<evidence type="ECO:0000313" key="11">
    <source>
        <dbReference type="Proteomes" id="UP001291623"/>
    </source>
</evidence>
<evidence type="ECO:0000256" key="9">
    <source>
        <dbReference type="RuleBase" id="RU004187"/>
    </source>
</evidence>
<organism evidence="10 11">
    <name type="scientific">Anisodus tanguticus</name>
    <dbReference type="NCBI Taxonomy" id="243964"/>
    <lineage>
        <taxon>Eukaryota</taxon>
        <taxon>Viridiplantae</taxon>
        <taxon>Streptophyta</taxon>
        <taxon>Embryophyta</taxon>
        <taxon>Tracheophyta</taxon>
        <taxon>Spermatophyta</taxon>
        <taxon>Magnoliopsida</taxon>
        <taxon>eudicotyledons</taxon>
        <taxon>Gunneridae</taxon>
        <taxon>Pentapetalae</taxon>
        <taxon>asterids</taxon>
        <taxon>lamiids</taxon>
        <taxon>Solanales</taxon>
        <taxon>Solanaceae</taxon>
        <taxon>Solanoideae</taxon>
        <taxon>Hyoscyameae</taxon>
        <taxon>Anisodus</taxon>
    </lineage>
</organism>
<dbReference type="GO" id="GO:0051082">
    <property type="term" value="F:unfolded protein binding"/>
    <property type="evidence" value="ECO:0007669"/>
    <property type="project" value="InterPro"/>
</dbReference>
<dbReference type="NCBIfam" id="NF041083">
    <property type="entry name" value="thermosome_beta"/>
    <property type="match status" value="1"/>
</dbReference>
<keyword evidence="4" id="KW-0963">Cytoplasm</keyword>
<dbReference type="SUPFAM" id="SSF54849">
    <property type="entry name" value="GroEL-intermediate domain like"/>
    <property type="match status" value="1"/>
</dbReference>
<evidence type="ECO:0000256" key="3">
    <source>
        <dbReference type="ARBA" id="ARBA00011531"/>
    </source>
</evidence>
<dbReference type="Pfam" id="PF00118">
    <property type="entry name" value="Cpn60_TCP1"/>
    <property type="match status" value="1"/>
</dbReference>
<accession>A0AAE1QRE5</accession>
<dbReference type="PRINTS" id="PR00304">
    <property type="entry name" value="TCOMPLEXTCP1"/>
</dbReference>
<gene>
    <name evidence="10" type="ORF">RND71_043509</name>
</gene>
<comment type="subcellular location">
    <subcellularLocation>
        <location evidence="1">Cytoplasm</location>
    </subcellularLocation>
</comment>
<dbReference type="InterPro" id="IPR027410">
    <property type="entry name" value="TCP-1-like_intermed_sf"/>
</dbReference>
<evidence type="ECO:0000256" key="7">
    <source>
        <dbReference type="ARBA" id="ARBA00023186"/>
    </source>
</evidence>